<evidence type="ECO:0000313" key="15">
    <source>
        <dbReference type="Proteomes" id="UP000199438"/>
    </source>
</evidence>
<evidence type="ECO:0000256" key="11">
    <source>
        <dbReference type="ARBA" id="ARBA00075328"/>
    </source>
</evidence>
<dbReference type="Proteomes" id="UP000199438">
    <property type="component" value="Unassembled WGS sequence"/>
</dbReference>
<keyword evidence="4" id="KW-0067">ATP-binding</keyword>
<evidence type="ECO:0000256" key="6">
    <source>
        <dbReference type="ARBA" id="ARBA00055169"/>
    </source>
</evidence>
<dbReference type="PANTHER" id="PTHR10953:SF102">
    <property type="entry name" value="ADENYLYLTRANSFERASE AND SULFURTRANSFERASE MOCS3"/>
    <property type="match status" value="1"/>
</dbReference>
<dbReference type="PROSITE" id="PS50206">
    <property type="entry name" value="RHODANESE_3"/>
    <property type="match status" value="1"/>
</dbReference>
<comment type="similarity">
    <text evidence="1">Belongs to the HesA/MoeB/ThiF family.</text>
</comment>
<dbReference type="CDD" id="cd00158">
    <property type="entry name" value="RHOD"/>
    <property type="match status" value="1"/>
</dbReference>
<sequence>MNPERYTRQTRLQGFGEAGQQKLADAKVLVIGAGGLGVPVLQYLSGMGVGTIGIVDNDVVDISNLQRQILYSENDLGQSKVEIAKQKLTELNSEIEIITFPTFISTENALEIIANFDVIVDASDNFPTRYLVNDTCVILKKPLIYGALHAFEGQVSVFNFKGGPTYRCLFPEMPNPEEIPDCNENGVLGIIPGIIGSLQALEAIKVITGIGETLSGKLLLLDGLNQSQQKIKFGLNPKNLEIKELQKSYEFSCATEVKSIEAEAFLKKWNSENIQLVDVRNPEEVERQNLPEIQRKDWKNIPLSELQEKSSKIDLQKPTYFLCQSGMRSLKAINLLEGLKIYGDFVDVKGGMNAISELTATTKHS</sequence>
<dbReference type="NCBIfam" id="NF004281">
    <property type="entry name" value="PRK05690.1"/>
    <property type="match status" value="1"/>
</dbReference>
<comment type="catalytic activity">
    <reaction evidence="5">
        <text>[molybdopterin-synthase sulfur-carrier protein]-C-terminal Gly-Gly + ATP + H(+) = [molybdopterin-synthase sulfur-carrier protein]-C-terminal Gly-Gly-AMP + diphosphate</text>
        <dbReference type="Rhea" id="RHEA:43616"/>
        <dbReference type="Rhea" id="RHEA-COMP:12159"/>
        <dbReference type="Rhea" id="RHEA-COMP:12202"/>
        <dbReference type="ChEBI" id="CHEBI:15378"/>
        <dbReference type="ChEBI" id="CHEBI:30616"/>
        <dbReference type="ChEBI" id="CHEBI:33019"/>
        <dbReference type="ChEBI" id="CHEBI:90618"/>
        <dbReference type="ChEBI" id="CHEBI:90778"/>
        <dbReference type="EC" id="2.7.7.80"/>
    </reaction>
</comment>
<organism evidence="14 15">
    <name type="scientific">Zunongwangia mangrovi</name>
    <dbReference type="NCBI Taxonomy" id="1334022"/>
    <lineage>
        <taxon>Bacteria</taxon>
        <taxon>Pseudomonadati</taxon>
        <taxon>Bacteroidota</taxon>
        <taxon>Flavobacteriia</taxon>
        <taxon>Flavobacteriales</taxon>
        <taxon>Flavobacteriaceae</taxon>
        <taxon>Zunongwangia</taxon>
    </lineage>
</organism>
<dbReference type="GO" id="GO:0005829">
    <property type="term" value="C:cytosol"/>
    <property type="evidence" value="ECO:0007669"/>
    <property type="project" value="TreeGrafter"/>
</dbReference>
<reference evidence="15" key="1">
    <citation type="submission" date="2016-10" db="EMBL/GenBank/DDBJ databases">
        <authorList>
            <person name="Varghese N."/>
            <person name="Submissions S."/>
        </authorList>
    </citation>
    <scope>NUCLEOTIDE SEQUENCE [LARGE SCALE GENOMIC DNA]</scope>
    <source>
        <strain evidence="15">DSM 24499</strain>
    </source>
</reference>
<evidence type="ECO:0000259" key="13">
    <source>
        <dbReference type="PROSITE" id="PS50206"/>
    </source>
</evidence>
<evidence type="ECO:0000313" key="14">
    <source>
        <dbReference type="EMBL" id="SFC90798.1"/>
    </source>
</evidence>
<dbReference type="GO" id="GO:0008641">
    <property type="term" value="F:ubiquitin-like modifier activating enzyme activity"/>
    <property type="evidence" value="ECO:0007669"/>
    <property type="project" value="InterPro"/>
</dbReference>
<evidence type="ECO:0000256" key="4">
    <source>
        <dbReference type="ARBA" id="ARBA00022840"/>
    </source>
</evidence>
<comment type="subunit">
    <text evidence="7">Homodimer. Forms a stable heterotetrameric complex of 2 MoeB and 2 MoaD during adenylation of MoaD.</text>
</comment>
<dbReference type="InterPro" id="IPR035985">
    <property type="entry name" value="Ubiquitin-activating_enz"/>
</dbReference>
<evidence type="ECO:0000256" key="12">
    <source>
        <dbReference type="ARBA" id="ARBA00078531"/>
    </source>
</evidence>
<dbReference type="GO" id="GO:0005524">
    <property type="term" value="F:ATP binding"/>
    <property type="evidence" value="ECO:0007669"/>
    <property type="project" value="UniProtKB-KW"/>
</dbReference>
<proteinExistence type="inferred from homology"/>
<dbReference type="SUPFAM" id="SSF69572">
    <property type="entry name" value="Activating enzymes of the ubiquitin-like proteins"/>
    <property type="match status" value="1"/>
</dbReference>
<dbReference type="Gene3D" id="3.40.50.720">
    <property type="entry name" value="NAD(P)-binding Rossmann-like Domain"/>
    <property type="match status" value="1"/>
</dbReference>
<dbReference type="GO" id="GO:0004792">
    <property type="term" value="F:thiosulfate-cyanide sulfurtransferase activity"/>
    <property type="evidence" value="ECO:0007669"/>
    <property type="project" value="TreeGrafter"/>
</dbReference>
<dbReference type="EC" id="2.7.7.80" evidence="8"/>
<evidence type="ECO:0000256" key="2">
    <source>
        <dbReference type="ARBA" id="ARBA00022679"/>
    </source>
</evidence>
<comment type="function">
    <text evidence="6">Catalyzes the adenylation by ATP of the carboxyl group of the C-terminal glycine of sulfur carrier protein MoaD.</text>
</comment>
<dbReference type="PANTHER" id="PTHR10953">
    <property type="entry name" value="UBIQUITIN-ACTIVATING ENZYME E1"/>
    <property type="match status" value="1"/>
</dbReference>
<gene>
    <name evidence="14" type="ORF">SAMN04487907_11313</name>
</gene>
<dbReference type="STRING" id="1334022.SAMN04487907_11313"/>
<evidence type="ECO:0000256" key="5">
    <source>
        <dbReference type="ARBA" id="ARBA00052218"/>
    </source>
</evidence>
<dbReference type="EMBL" id="FOKV01000013">
    <property type="protein sequence ID" value="SFC90798.1"/>
    <property type="molecule type" value="Genomic_DNA"/>
</dbReference>
<evidence type="ECO:0000256" key="9">
    <source>
        <dbReference type="ARBA" id="ARBA00073635"/>
    </source>
</evidence>
<dbReference type="CDD" id="cd00757">
    <property type="entry name" value="ThiF_MoeB_HesA_family"/>
    <property type="match status" value="1"/>
</dbReference>
<feature type="domain" description="Rhodanese" evidence="13">
    <location>
        <begin position="270"/>
        <end position="360"/>
    </location>
</feature>
<keyword evidence="14" id="KW-0548">Nucleotidyltransferase</keyword>
<evidence type="ECO:0000256" key="3">
    <source>
        <dbReference type="ARBA" id="ARBA00022741"/>
    </source>
</evidence>
<dbReference type="AlphaFoldDB" id="A0A1I1N5M0"/>
<dbReference type="GO" id="GO:0008146">
    <property type="term" value="F:sulfotransferase activity"/>
    <property type="evidence" value="ECO:0007669"/>
    <property type="project" value="TreeGrafter"/>
</dbReference>
<dbReference type="Pfam" id="PF00581">
    <property type="entry name" value="Rhodanese"/>
    <property type="match status" value="1"/>
</dbReference>
<name>A0A1I1N5M0_9FLAO</name>
<dbReference type="InterPro" id="IPR036873">
    <property type="entry name" value="Rhodanese-like_dom_sf"/>
</dbReference>
<accession>A0A1I1N5M0</accession>
<evidence type="ECO:0000256" key="1">
    <source>
        <dbReference type="ARBA" id="ARBA00009919"/>
    </source>
</evidence>
<evidence type="ECO:0000256" key="8">
    <source>
        <dbReference type="ARBA" id="ARBA00066884"/>
    </source>
</evidence>
<keyword evidence="3" id="KW-0547">Nucleotide-binding</keyword>
<dbReference type="OrthoDB" id="9804286at2"/>
<dbReference type="InterPro" id="IPR045886">
    <property type="entry name" value="ThiF/MoeB/HesA"/>
</dbReference>
<dbReference type="RefSeq" id="WP_092544965.1">
    <property type="nucleotide sequence ID" value="NZ_FOKV01000013.1"/>
</dbReference>
<keyword evidence="2 14" id="KW-0808">Transferase</keyword>
<evidence type="ECO:0000256" key="7">
    <source>
        <dbReference type="ARBA" id="ARBA00063809"/>
    </source>
</evidence>
<dbReference type="InterPro" id="IPR000594">
    <property type="entry name" value="ThiF_NAD_FAD-bd"/>
</dbReference>
<dbReference type="Gene3D" id="3.40.250.10">
    <property type="entry name" value="Rhodanese-like domain"/>
    <property type="match status" value="1"/>
</dbReference>
<keyword evidence="15" id="KW-1185">Reference proteome</keyword>
<evidence type="ECO:0000256" key="10">
    <source>
        <dbReference type="ARBA" id="ARBA00075110"/>
    </source>
</evidence>
<dbReference type="FunFam" id="3.40.50.720:FF:000033">
    <property type="entry name" value="Adenylyltransferase and sulfurtransferase MOCS3"/>
    <property type="match status" value="1"/>
</dbReference>
<protein>
    <recommendedName>
        <fullName evidence="9">Molybdopterin-synthase adenylyltransferase</fullName>
        <ecNumber evidence="8">2.7.7.80</ecNumber>
    </recommendedName>
    <alternativeName>
        <fullName evidence="12">MoaD protein adenylase</fullName>
    </alternativeName>
    <alternativeName>
        <fullName evidence="10">Molybdopterin-converting factor subunit 1 adenylase</fullName>
    </alternativeName>
    <alternativeName>
        <fullName evidence="11">Sulfur carrier protein MoaD adenylyltransferase</fullName>
    </alternativeName>
</protein>
<dbReference type="Pfam" id="PF00899">
    <property type="entry name" value="ThiF"/>
    <property type="match status" value="1"/>
</dbReference>
<dbReference type="GO" id="GO:0061605">
    <property type="term" value="F:molybdopterin-synthase adenylyltransferase activity"/>
    <property type="evidence" value="ECO:0007669"/>
    <property type="project" value="UniProtKB-EC"/>
</dbReference>
<dbReference type="InterPro" id="IPR001763">
    <property type="entry name" value="Rhodanese-like_dom"/>
</dbReference>
<dbReference type="SMART" id="SM00450">
    <property type="entry name" value="RHOD"/>
    <property type="match status" value="1"/>
</dbReference>